<protein>
    <submittedName>
        <fullName evidence="1">Uncharacterized protein</fullName>
    </submittedName>
</protein>
<evidence type="ECO:0000313" key="2">
    <source>
        <dbReference type="Proteomes" id="UP001497382"/>
    </source>
</evidence>
<gene>
    <name evidence="1" type="ORF">LARSCL_LOCUS2756</name>
</gene>
<organism evidence="1 2">
    <name type="scientific">Larinioides sclopetarius</name>
    <dbReference type="NCBI Taxonomy" id="280406"/>
    <lineage>
        <taxon>Eukaryota</taxon>
        <taxon>Metazoa</taxon>
        <taxon>Ecdysozoa</taxon>
        <taxon>Arthropoda</taxon>
        <taxon>Chelicerata</taxon>
        <taxon>Arachnida</taxon>
        <taxon>Araneae</taxon>
        <taxon>Araneomorphae</taxon>
        <taxon>Entelegynae</taxon>
        <taxon>Araneoidea</taxon>
        <taxon>Araneidae</taxon>
        <taxon>Larinioides</taxon>
    </lineage>
</organism>
<proteinExistence type="predicted"/>
<sequence>MDLALTLFSFFNGIIDVLISSDRRFHWKSLEKSTHNEIQLSGHGRPSHNL</sequence>
<dbReference type="Proteomes" id="UP001497382">
    <property type="component" value="Unassembled WGS sequence"/>
</dbReference>
<reference evidence="1 2" key="1">
    <citation type="submission" date="2024-04" db="EMBL/GenBank/DDBJ databases">
        <authorList>
            <person name="Rising A."/>
            <person name="Reimegard J."/>
            <person name="Sonavane S."/>
            <person name="Akerstrom W."/>
            <person name="Nylinder S."/>
            <person name="Hedman E."/>
            <person name="Kallberg Y."/>
        </authorList>
    </citation>
    <scope>NUCLEOTIDE SEQUENCE [LARGE SCALE GENOMIC DNA]</scope>
</reference>
<comment type="caution">
    <text evidence="1">The sequence shown here is derived from an EMBL/GenBank/DDBJ whole genome shotgun (WGS) entry which is preliminary data.</text>
</comment>
<feature type="non-terminal residue" evidence="1">
    <location>
        <position position="50"/>
    </location>
</feature>
<accession>A0AAV1Z342</accession>
<evidence type="ECO:0000313" key="1">
    <source>
        <dbReference type="EMBL" id="CAL1265815.1"/>
    </source>
</evidence>
<dbReference type="EMBL" id="CAXIEN010000019">
    <property type="protein sequence ID" value="CAL1265815.1"/>
    <property type="molecule type" value="Genomic_DNA"/>
</dbReference>
<dbReference type="AlphaFoldDB" id="A0AAV1Z342"/>
<keyword evidence="2" id="KW-1185">Reference proteome</keyword>
<name>A0AAV1Z342_9ARAC</name>